<dbReference type="SUPFAM" id="SSF52540">
    <property type="entry name" value="P-loop containing nucleoside triphosphate hydrolases"/>
    <property type="match status" value="1"/>
</dbReference>
<dbReference type="NCBIfam" id="NF002204">
    <property type="entry name" value="PRK01077.1"/>
    <property type="match status" value="1"/>
</dbReference>
<evidence type="ECO:0000256" key="5">
    <source>
        <dbReference type="ARBA" id="ARBA00022840"/>
    </source>
</evidence>
<evidence type="ECO:0000313" key="11">
    <source>
        <dbReference type="EMBL" id="AHW58551.1"/>
    </source>
</evidence>
<keyword evidence="5 8" id="KW-0067">ATP-binding</keyword>
<dbReference type="GO" id="GO:0009236">
    <property type="term" value="P:cobalamin biosynthetic process"/>
    <property type="evidence" value="ECO:0007669"/>
    <property type="project" value="UniProtKB-UniRule"/>
</dbReference>
<evidence type="ECO:0000313" key="13">
    <source>
        <dbReference type="Proteomes" id="UP000023772"/>
    </source>
</evidence>
<keyword evidence="6 8" id="KW-0460">Magnesium</keyword>
<evidence type="ECO:0000256" key="1">
    <source>
        <dbReference type="ARBA" id="ARBA00001946"/>
    </source>
</evidence>
<organism evidence="12 14">
    <name type="scientific">Draconibacterium orientale</name>
    <dbReference type="NCBI Taxonomy" id="1168034"/>
    <lineage>
        <taxon>Bacteria</taxon>
        <taxon>Pseudomonadati</taxon>
        <taxon>Bacteroidota</taxon>
        <taxon>Bacteroidia</taxon>
        <taxon>Marinilabiliales</taxon>
        <taxon>Prolixibacteraceae</taxon>
        <taxon>Draconibacterium</taxon>
    </lineage>
</organism>
<evidence type="ECO:0000259" key="10">
    <source>
        <dbReference type="Pfam" id="PF07685"/>
    </source>
</evidence>
<proteinExistence type="inferred from homology"/>
<evidence type="ECO:0000256" key="2">
    <source>
        <dbReference type="ARBA" id="ARBA00022573"/>
    </source>
</evidence>
<keyword evidence="7 8" id="KW-0315">Glutamine amidotransferase</keyword>
<feature type="domain" description="CobQ/CobB/MinD/ParA nucleotide binding" evidence="9">
    <location>
        <begin position="10"/>
        <end position="185"/>
    </location>
</feature>
<dbReference type="InterPro" id="IPR002586">
    <property type="entry name" value="CobQ/CobB/MinD/ParA_Nub-bd_dom"/>
</dbReference>
<dbReference type="GO" id="GO:0042242">
    <property type="term" value="F:cobyrinic acid a,c-diamide synthase activity"/>
    <property type="evidence" value="ECO:0007669"/>
    <property type="project" value="UniProtKB-UniRule"/>
</dbReference>
<comment type="function">
    <text evidence="8">Catalyzes the ATP-dependent amidation of the two carboxylate groups at positions a and c of cobyrinate, using either L-glutamine or ammonia as the nitrogen source.</text>
</comment>
<feature type="site" description="Increases nucleophilicity of active site Cys" evidence="8">
    <location>
        <position position="420"/>
    </location>
</feature>
<dbReference type="InterPro" id="IPR029062">
    <property type="entry name" value="Class_I_gatase-like"/>
</dbReference>
<name>X5DWA9_9BACT</name>
<dbReference type="EC" id="6.3.5.11" evidence="8"/>
<protein>
    <recommendedName>
        <fullName evidence="8">Cobyrinate a,c-diamide synthase</fullName>
        <ecNumber evidence="8">6.3.5.11</ecNumber>
    </recommendedName>
    <alternativeName>
        <fullName evidence="8">Cobyrinic acid a,c-diamide synthetase</fullName>
    </alternativeName>
</protein>
<comment type="pathway">
    <text evidence="8">Cofactor biosynthesis; adenosylcobalamin biosynthesis; cob(II)yrinate a,c-diamide from sirohydrochlorin (anaerobic route): step 10/10.</text>
</comment>
<sequence length="455" mass="50653">MKSNKTSAFLIAAPKSNSGKTMISLALMKTLVNRGITVQPFKCGPDYIDPMYHTKIAGRTSYNLDSWMASEEHVRSVFEKNIPSSGVAVVEGVMGLFDGAQKDKGSSANIARLLNIPVILVVDAASMAYSAAPLLFGFKNFDENIALAGVIFNKVSGESHYRFLKEAAEDAGVESLGYLPRDERLLVKSRHLGLLLPNENNQELFTTAAELVAKHIDIDRLLELTAKTEKTAPANPPKQDKKLAIALAHDEAFNFSYAANIDAMEQLGTVTRFSPVHDKTIPAADLLWLPGGYPELFARQLAENTTMQQSINEFIEQGKMVIAECGGMMYLGKEIIDENGKREKMCGVFNISTSFENKKLHLGYRQINRDDFKLKGHEFHYSNLIQHEPSSINIEVKNARGIPVEMPVLISKNCWASYMHIYLGEEGKLEQFLAKNFGEDWQKKSALTDQKKEQI</sequence>
<dbReference type="HOGENOM" id="CLU_022752_2_0_10"/>
<dbReference type="PROSITE" id="PS51274">
    <property type="entry name" value="GATASE_COBBQ"/>
    <property type="match status" value="1"/>
</dbReference>
<dbReference type="CDD" id="cd03130">
    <property type="entry name" value="GATase1_CobB"/>
    <property type="match status" value="1"/>
</dbReference>
<dbReference type="AlphaFoldDB" id="X5DWA9"/>
<gene>
    <name evidence="8" type="primary">cbiA</name>
    <name evidence="11" type="ORF">FH5T_00455</name>
    <name evidence="12" type="ORF">SAMN05444285_12752</name>
</gene>
<dbReference type="Proteomes" id="UP000023772">
    <property type="component" value="Chromosome"/>
</dbReference>
<evidence type="ECO:0000256" key="7">
    <source>
        <dbReference type="ARBA" id="ARBA00022962"/>
    </source>
</evidence>
<dbReference type="UniPathway" id="UPA00148">
    <property type="reaction ID" value="UER00231"/>
</dbReference>
<comment type="miscellaneous">
    <text evidence="8">The a and c carboxylates of cobyrinate are activated for nucleophilic attack via formation of a phosphorylated intermediate by ATP. CbiA catalyzes first the amidation of the c-carboxylate, and then that of the a-carboxylate.</text>
</comment>
<feature type="domain" description="CobB/CobQ-like glutamine amidotransferase" evidence="10">
    <location>
        <begin position="245"/>
        <end position="425"/>
    </location>
</feature>
<dbReference type="InterPro" id="IPR004484">
    <property type="entry name" value="CbiA/CobB_synth"/>
</dbReference>
<comment type="catalytic activity">
    <reaction evidence="8">
        <text>cob(II)yrinate + 2 L-glutamine + 2 ATP + 2 H2O = cob(II)yrinate a,c diamide + 2 L-glutamate + 2 ADP + 2 phosphate + 2 H(+)</text>
        <dbReference type="Rhea" id="RHEA:26289"/>
        <dbReference type="ChEBI" id="CHEBI:15377"/>
        <dbReference type="ChEBI" id="CHEBI:15378"/>
        <dbReference type="ChEBI" id="CHEBI:29985"/>
        <dbReference type="ChEBI" id="CHEBI:30616"/>
        <dbReference type="ChEBI" id="CHEBI:43474"/>
        <dbReference type="ChEBI" id="CHEBI:58359"/>
        <dbReference type="ChEBI" id="CHEBI:58537"/>
        <dbReference type="ChEBI" id="CHEBI:58894"/>
        <dbReference type="ChEBI" id="CHEBI:456216"/>
        <dbReference type="EC" id="6.3.5.11"/>
    </reaction>
</comment>
<reference evidence="11 13" key="1">
    <citation type="submission" date="2014-03" db="EMBL/GenBank/DDBJ databases">
        <title>Complete genome sequence of a deeply braunched marine Bacteroidia bacterium Draconibacterium orientale type strain FH5T.</title>
        <authorList>
            <person name="Li X."/>
            <person name="Wang X."/>
            <person name="Xie Z."/>
            <person name="Du Z."/>
            <person name="Chen G."/>
        </authorList>
    </citation>
    <scope>NUCLEOTIDE SEQUENCE [LARGE SCALE GENOMIC DNA]</scope>
    <source>
        <strain evidence="11 13">FH5</strain>
    </source>
</reference>
<evidence type="ECO:0000256" key="8">
    <source>
        <dbReference type="HAMAP-Rule" id="MF_00027"/>
    </source>
</evidence>
<dbReference type="InterPro" id="IPR027417">
    <property type="entry name" value="P-loop_NTPase"/>
</dbReference>
<evidence type="ECO:0000256" key="3">
    <source>
        <dbReference type="ARBA" id="ARBA00022598"/>
    </source>
</evidence>
<dbReference type="EMBL" id="FOHT01000027">
    <property type="protein sequence ID" value="SET89373.1"/>
    <property type="molecule type" value="Genomic_DNA"/>
</dbReference>
<keyword evidence="4 8" id="KW-0547">Nucleotide-binding</keyword>
<keyword evidence="3 8" id="KW-0436">Ligase</keyword>
<accession>X5DWA9</accession>
<dbReference type="GO" id="GO:0005524">
    <property type="term" value="F:ATP binding"/>
    <property type="evidence" value="ECO:0007669"/>
    <property type="project" value="UniProtKB-UniRule"/>
</dbReference>
<dbReference type="Pfam" id="PF07685">
    <property type="entry name" value="GATase_3"/>
    <property type="match status" value="1"/>
</dbReference>
<reference evidence="12 14" key="2">
    <citation type="submission" date="2016-10" db="EMBL/GenBank/DDBJ databases">
        <authorList>
            <person name="de Groot N.N."/>
        </authorList>
    </citation>
    <scope>NUCLEOTIDE SEQUENCE [LARGE SCALE GENOMIC DNA]</scope>
    <source>
        <strain evidence="12 14">DSM 25947</strain>
    </source>
</reference>
<dbReference type="eggNOG" id="COG1797">
    <property type="taxonomic scope" value="Bacteria"/>
</dbReference>
<dbReference type="STRING" id="1168034.FH5T_00455"/>
<dbReference type="PANTHER" id="PTHR43873">
    <property type="entry name" value="COBYRINATE A,C-DIAMIDE SYNTHASE"/>
    <property type="match status" value="1"/>
</dbReference>
<comment type="domain">
    <text evidence="8">Comprises of two domains. The C-terminal domain contains the binding site for glutamine and catalyzes the hydrolysis of this substrate to glutamate and ammonia. The N-terminal domain is anticipated to bind ATP and cobyrinate and catalyzes the ultimate synthesis of the diamide product. The ammonia produced via the glutaminase domain is probably translocated to the adjacent domain via a molecular tunnel, where it reacts with an activated intermediate.</text>
</comment>
<dbReference type="HAMAP" id="MF_00027">
    <property type="entry name" value="CobB_CbiA"/>
    <property type="match status" value="1"/>
</dbReference>
<evidence type="ECO:0000256" key="6">
    <source>
        <dbReference type="ARBA" id="ARBA00022842"/>
    </source>
</evidence>
<comment type="similarity">
    <text evidence="8">Belongs to the CobB/CbiA family.</text>
</comment>
<keyword evidence="2 8" id="KW-0169">Cobalamin biosynthesis</keyword>
<dbReference type="PANTHER" id="PTHR43873:SF1">
    <property type="entry name" value="COBYRINATE A,C-DIAMIDE SYNTHASE"/>
    <property type="match status" value="1"/>
</dbReference>
<dbReference type="CDD" id="cd05388">
    <property type="entry name" value="CobB_N"/>
    <property type="match status" value="1"/>
</dbReference>
<keyword evidence="13" id="KW-1185">Reference proteome</keyword>
<evidence type="ECO:0000259" key="9">
    <source>
        <dbReference type="Pfam" id="PF01656"/>
    </source>
</evidence>
<dbReference type="InterPro" id="IPR011698">
    <property type="entry name" value="GATase_3"/>
</dbReference>
<evidence type="ECO:0000256" key="4">
    <source>
        <dbReference type="ARBA" id="ARBA00022741"/>
    </source>
</evidence>
<dbReference type="Proteomes" id="UP000181981">
    <property type="component" value="Unassembled WGS sequence"/>
</dbReference>
<dbReference type="OrthoDB" id="9764035at2"/>
<evidence type="ECO:0000313" key="12">
    <source>
        <dbReference type="EMBL" id="SET89373.1"/>
    </source>
</evidence>
<dbReference type="Pfam" id="PF01656">
    <property type="entry name" value="CbiA"/>
    <property type="match status" value="1"/>
</dbReference>
<comment type="cofactor">
    <cofactor evidence="1 8">
        <name>Mg(2+)</name>
        <dbReference type="ChEBI" id="CHEBI:18420"/>
    </cofactor>
</comment>
<dbReference type="KEGG" id="dori:FH5T_00455"/>
<evidence type="ECO:0000313" key="14">
    <source>
        <dbReference type="Proteomes" id="UP000181981"/>
    </source>
</evidence>
<dbReference type="SUPFAM" id="SSF52317">
    <property type="entry name" value="Class I glutamine amidotransferase-like"/>
    <property type="match status" value="1"/>
</dbReference>
<dbReference type="Gene3D" id="3.40.50.300">
    <property type="entry name" value="P-loop containing nucleotide triphosphate hydrolases"/>
    <property type="match status" value="1"/>
</dbReference>
<dbReference type="NCBIfam" id="TIGR00379">
    <property type="entry name" value="cobB"/>
    <property type="match status" value="1"/>
</dbReference>
<dbReference type="RefSeq" id="WP_074780877.1">
    <property type="nucleotide sequence ID" value="NZ_FOHT01000027.1"/>
</dbReference>
<feature type="active site" description="Nucleophile" evidence="8">
    <location>
        <position position="325"/>
    </location>
</feature>
<dbReference type="EMBL" id="CP007451">
    <property type="protein sequence ID" value="AHW58551.1"/>
    <property type="molecule type" value="Genomic_DNA"/>
</dbReference>
<dbReference type="Gene3D" id="3.40.50.880">
    <property type="match status" value="1"/>
</dbReference>